<dbReference type="GO" id="GO:0000139">
    <property type="term" value="C:Golgi membrane"/>
    <property type="evidence" value="ECO:0007669"/>
    <property type="project" value="UniProtKB-SubCell"/>
</dbReference>
<evidence type="ECO:0000256" key="1">
    <source>
        <dbReference type="ARBA" id="ARBA00004323"/>
    </source>
</evidence>
<evidence type="ECO:0000256" key="4">
    <source>
        <dbReference type="ARBA" id="ARBA00023180"/>
    </source>
</evidence>
<feature type="domain" description="Glycosyltransferase 61 catalytic" evidence="7">
    <location>
        <begin position="362"/>
        <end position="449"/>
    </location>
</feature>
<dbReference type="EnsemblPlants" id="Kaladp0046s0180.1.v1.1">
    <property type="protein sequence ID" value="Kaladp0046s0180.1.v1.1"/>
    <property type="gene ID" value="Kaladp0046s0180.v1.1"/>
</dbReference>
<keyword evidence="6" id="KW-0472">Membrane</keyword>
<dbReference type="AlphaFoldDB" id="A0A7N0TUV8"/>
<proteinExistence type="predicted"/>
<feature type="transmembrane region" description="Helical" evidence="6">
    <location>
        <begin position="43"/>
        <end position="63"/>
    </location>
</feature>
<keyword evidence="4" id="KW-0325">Glycoprotein</keyword>
<feature type="region of interest" description="Disordered" evidence="5">
    <location>
        <begin position="1"/>
        <end position="31"/>
    </location>
</feature>
<dbReference type="Proteomes" id="UP000594263">
    <property type="component" value="Unplaced"/>
</dbReference>
<evidence type="ECO:0000256" key="5">
    <source>
        <dbReference type="SAM" id="MobiDB-lite"/>
    </source>
</evidence>
<dbReference type="InterPro" id="IPR007657">
    <property type="entry name" value="Glycosyltransferase_61"/>
</dbReference>
<evidence type="ECO:0000256" key="3">
    <source>
        <dbReference type="ARBA" id="ARBA00022679"/>
    </source>
</evidence>
<sequence length="552" mass="61754">MVQHHRHLHQSIRKGDHVTTEQADPAAGGGSSCAFVRKTRPKLFCLFLLSLFSCAFILALHLFCSSSPSLLKLYSFGLSSEIEVTVPRCSSTPSGSICCDRSKPRTDVCLMEGDVRTDPATFSISVYGSRASSTSHNMSSVLVTPTEPGQQEEQELLQLEKIKPYTRKWETSVMDTIDQLELTSKNCKLKADHHCDIWHNVPAIFFSTGGYTGNVYHEFNDGILPLYITSQHFNRKVVFVILEYHEWWITKYADILPLLSDYPPIDFSGDRRKHCFPRAIVGLSIHDELTVDPSLMMGNKSIIDFRNLLDKAYRPRISSLSSTGVKSNAQDASPSPLMLRYSSQGTDQQLKSTQVSVGGDIVEQTNRVVTIKKPKLVILSRNGSRAIINEGSMAKMAAKCGFEVQVLRPNPTTELAKVYKALNSSDVMVGVHGAAMTHFLFMRPGCVFIQVIPLGTEWAAEAYYGEPAKKLGLKYIGYKILVKESSLYSQYEANDPILKDPDSVNEKGWQLTKKIYLDGQNVILNLQRFEGHLMSAYDHIKSSRSRHPMLSQ</sequence>
<keyword evidence="6" id="KW-0812">Transmembrane</keyword>
<evidence type="ECO:0000256" key="2">
    <source>
        <dbReference type="ARBA" id="ARBA00022676"/>
    </source>
</evidence>
<evidence type="ECO:0000256" key="6">
    <source>
        <dbReference type="SAM" id="Phobius"/>
    </source>
</evidence>
<dbReference type="InterPro" id="IPR049625">
    <property type="entry name" value="Glyco_transf_61_cat"/>
</dbReference>
<dbReference type="GO" id="GO:0016763">
    <property type="term" value="F:pentosyltransferase activity"/>
    <property type="evidence" value="ECO:0007669"/>
    <property type="project" value="UniProtKB-ARBA"/>
</dbReference>
<name>A0A7N0TUV8_KALFE</name>
<dbReference type="Pfam" id="PF04577">
    <property type="entry name" value="Glyco_transf_61"/>
    <property type="match status" value="1"/>
</dbReference>
<evidence type="ECO:0000313" key="8">
    <source>
        <dbReference type="EnsemblPlants" id="Kaladp0046s0180.1.v1.1"/>
    </source>
</evidence>
<evidence type="ECO:0000313" key="9">
    <source>
        <dbReference type="Proteomes" id="UP000594263"/>
    </source>
</evidence>
<feature type="compositionally biased region" description="Basic residues" evidence="5">
    <location>
        <begin position="1"/>
        <end position="12"/>
    </location>
</feature>
<keyword evidence="6" id="KW-1133">Transmembrane helix</keyword>
<dbReference type="PANTHER" id="PTHR20961:SF124">
    <property type="entry name" value="GLYCOSYLTRANSFERASE"/>
    <property type="match status" value="1"/>
</dbReference>
<dbReference type="PANTHER" id="PTHR20961">
    <property type="entry name" value="GLYCOSYLTRANSFERASE"/>
    <property type="match status" value="1"/>
</dbReference>
<keyword evidence="3" id="KW-0808">Transferase</keyword>
<protein>
    <recommendedName>
        <fullName evidence="7">Glycosyltransferase 61 catalytic domain-containing protein</fullName>
    </recommendedName>
</protein>
<reference evidence="8" key="1">
    <citation type="submission" date="2021-01" db="UniProtKB">
        <authorList>
            <consortium name="EnsemblPlants"/>
        </authorList>
    </citation>
    <scope>IDENTIFICATION</scope>
</reference>
<dbReference type="Gramene" id="Kaladp0046s0180.1.v1.1">
    <property type="protein sequence ID" value="Kaladp0046s0180.1.v1.1"/>
    <property type="gene ID" value="Kaladp0046s0180.v1.1"/>
</dbReference>
<comment type="subcellular location">
    <subcellularLocation>
        <location evidence="1">Golgi apparatus membrane</location>
        <topology evidence="1">Single-pass type II membrane protein</topology>
    </subcellularLocation>
</comment>
<evidence type="ECO:0000259" key="7">
    <source>
        <dbReference type="Pfam" id="PF04577"/>
    </source>
</evidence>
<keyword evidence="2" id="KW-0328">Glycosyltransferase</keyword>
<keyword evidence="9" id="KW-1185">Reference proteome</keyword>
<organism evidence="8 9">
    <name type="scientific">Kalanchoe fedtschenkoi</name>
    <name type="common">Lavender scallops</name>
    <name type="synonym">South American air plant</name>
    <dbReference type="NCBI Taxonomy" id="63787"/>
    <lineage>
        <taxon>Eukaryota</taxon>
        <taxon>Viridiplantae</taxon>
        <taxon>Streptophyta</taxon>
        <taxon>Embryophyta</taxon>
        <taxon>Tracheophyta</taxon>
        <taxon>Spermatophyta</taxon>
        <taxon>Magnoliopsida</taxon>
        <taxon>eudicotyledons</taxon>
        <taxon>Gunneridae</taxon>
        <taxon>Pentapetalae</taxon>
        <taxon>Saxifragales</taxon>
        <taxon>Crassulaceae</taxon>
        <taxon>Kalanchoe</taxon>
    </lineage>
</organism>
<accession>A0A7N0TUV8</accession>
<dbReference type="OMA" id="GVHHPCD"/>